<dbReference type="AlphaFoldDB" id="A0A0A5HXH9"/>
<evidence type="ECO:0000313" key="2">
    <source>
        <dbReference type="Proteomes" id="UP000030451"/>
    </source>
</evidence>
<dbReference type="RefSeq" id="WP_038190285.1">
    <property type="nucleotide sequence ID" value="NZ_JRWP01000013.1"/>
</dbReference>
<protein>
    <submittedName>
        <fullName evidence="1">Uncharacterized protein</fullName>
    </submittedName>
</protein>
<gene>
    <name evidence="1" type="ORF">NM06_09175</name>
</gene>
<proteinExistence type="predicted"/>
<dbReference type="EMBL" id="JRWP01000013">
    <property type="protein sequence ID" value="KGY08980.1"/>
    <property type="molecule type" value="Genomic_DNA"/>
</dbReference>
<evidence type="ECO:0000313" key="1">
    <source>
        <dbReference type="EMBL" id="KGY08980.1"/>
    </source>
</evidence>
<accession>A0A0A5HXH9</accession>
<organism evidence="1 2">
    <name type="scientific">Photobacterium sp. (strain ATCC 43367)</name>
    <dbReference type="NCBI Taxonomy" id="379097"/>
    <lineage>
        <taxon>Bacteria</taxon>
        <taxon>Pseudomonadati</taxon>
        <taxon>Pseudomonadota</taxon>
        <taxon>Gammaproteobacteria</taxon>
        <taxon>Vibrionales</taxon>
        <taxon>Vibrionaceae</taxon>
        <taxon>Vibrio</taxon>
        <taxon>Vibrio oreintalis group</taxon>
    </lineage>
</organism>
<reference evidence="1 2" key="1">
    <citation type="submission" date="2014-10" db="EMBL/GenBank/DDBJ databases">
        <title>Genome sequencing of Vibrio sinaloensis T08.</title>
        <authorList>
            <person name="Chan K.-G."/>
            <person name="Mohamad N.I."/>
        </authorList>
    </citation>
    <scope>NUCLEOTIDE SEQUENCE [LARGE SCALE GENOMIC DNA]</scope>
    <source>
        <strain evidence="1 2">T08</strain>
    </source>
</reference>
<dbReference type="OrthoDB" id="8480095at2"/>
<dbReference type="InterPro" id="IPR029081">
    <property type="entry name" value="Imm39"/>
</dbReference>
<comment type="caution">
    <text evidence="1">The sequence shown here is derived from an EMBL/GenBank/DDBJ whole genome shotgun (WGS) entry which is preliminary data.</text>
</comment>
<dbReference type="Pfam" id="PF15568">
    <property type="entry name" value="Imm39"/>
    <property type="match status" value="1"/>
</dbReference>
<name>A0A0A5HXH9_PHOS4</name>
<sequence length="122" mass="13423">MSAKRILIGGVGLVKGRPKNLGVCIQEVCSILEPMLESSGWSDKAPFHTLSLIIRYGSDDSRAVEFGSINKKYSELNVSITTSLMVLKEADKRGELQSLVMRLAEKSIQQVSVKYGLAENYT</sequence>
<dbReference type="Proteomes" id="UP000030451">
    <property type="component" value="Unassembled WGS sequence"/>
</dbReference>